<organism evidence="1 2">
    <name type="scientific">Cetraspora pellucida</name>
    <dbReference type="NCBI Taxonomy" id="1433469"/>
    <lineage>
        <taxon>Eukaryota</taxon>
        <taxon>Fungi</taxon>
        <taxon>Fungi incertae sedis</taxon>
        <taxon>Mucoromycota</taxon>
        <taxon>Glomeromycotina</taxon>
        <taxon>Glomeromycetes</taxon>
        <taxon>Diversisporales</taxon>
        <taxon>Gigasporaceae</taxon>
        <taxon>Cetraspora</taxon>
    </lineage>
</organism>
<gene>
    <name evidence="1" type="ORF">CPELLU_LOCUS19479</name>
</gene>
<keyword evidence="2" id="KW-1185">Reference proteome</keyword>
<evidence type="ECO:0000313" key="2">
    <source>
        <dbReference type="Proteomes" id="UP000789759"/>
    </source>
</evidence>
<proteinExistence type="predicted"/>
<dbReference type="Proteomes" id="UP000789759">
    <property type="component" value="Unassembled WGS sequence"/>
</dbReference>
<comment type="caution">
    <text evidence="1">The sequence shown here is derived from an EMBL/GenBank/DDBJ whole genome shotgun (WGS) entry which is preliminary data.</text>
</comment>
<name>A0A9N9KAF6_9GLOM</name>
<reference evidence="1" key="1">
    <citation type="submission" date="2021-06" db="EMBL/GenBank/DDBJ databases">
        <authorList>
            <person name="Kallberg Y."/>
            <person name="Tangrot J."/>
            <person name="Rosling A."/>
        </authorList>
    </citation>
    <scope>NUCLEOTIDE SEQUENCE</scope>
    <source>
        <strain evidence="1">FL966</strain>
    </source>
</reference>
<dbReference type="EMBL" id="CAJVQA010047321">
    <property type="protein sequence ID" value="CAG8818904.1"/>
    <property type="molecule type" value="Genomic_DNA"/>
</dbReference>
<protein>
    <submittedName>
        <fullName evidence="1">17155_t:CDS:1</fullName>
    </submittedName>
</protein>
<dbReference type="OrthoDB" id="2391332at2759"/>
<sequence length="217" mass="25606">MKKFKSNVANLNHIYLSKWLIYYYEAWSYNKSQSILREYENFRRGAFPFDDQSINHFKDGVFEFWSWATLTTKELAFVAQKIFGICINAALLQASITYQHQLDDKELCNSEEESEAELSSDIEELSSDIEEQPSNKKDCEELKGLKNDEDLNEYVENFNGFVDEWEELLDQEEKVQRDADADLNYDLEVDINDYLLNQTHPAMKIEAKWNICEIFID</sequence>
<accession>A0A9N9KAF6</accession>
<feature type="non-terminal residue" evidence="1">
    <location>
        <position position="217"/>
    </location>
</feature>
<evidence type="ECO:0000313" key="1">
    <source>
        <dbReference type="EMBL" id="CAG8818904.1"/>
    </source>
</evidence>
<dbReference type="AlphaFoldDB" id="A0A9N9KAF6"/>